<name>A0ABR6AYY8_9BACI</name>
<protein>
    <recommendedName>
        <fullName evidence="3">DUF2726 domain-containing protein</fullName>
    </recommendedName>
</protein>
<dbReference type="EMBL" id="JACJIG010000001">
    <property type="protein sequence ID" value="MBA8917093.1"/>
    <property type="molecule type" value="Genomic_DNA"/>
</dbReference>
<dbReference type="RefSeq" id="WP_136944535.1">
    <property type="nucleotide sequence ID" value="NZ_JACJIG010000001.1"/>
</dbReference>
<comment type="caution">
    <text evidence="1">The sequence shown here is derived from an EMBL/GenBank/DDBJ whole genome shotgun (WGS) entry which is preliminary data.</text>
</comment>
<sequence length="339" mass="39689">MDRLLSIGTKHGCFTIIAGFEAYQEEVAKDRIVKLEQDKQKFINGRENPNNNIESVDTFDEWIQRYKSHKLYKCQCKCGKVVYMVETDFSGKRWRDCEGFEGIGEDKSCGLKQERIKKRVASYPRVKDESYHIDYSNTTHESLEILECINENYEGIPITYDKRKKGAGAGKCIVYKLYKCRCYLCGKEYEFKSSDFEIKIDAYGSRAMDGYYCNAFCDCHNISSFQWRTIKILRKQNVAYRVEVEFQDLYGVGQKKLLRYDFAILGSDNSIKCLIECQGEQHYKPVDEFGGVSQFEYQVKNDELKRKYAKSHNIPLFEIPYTCNTYEKEMKFLKTAGIF</sequence>
<dbReference type="Proteomes" id="UP000517315">
    <property type="component" value="Unassembled WGS sequence"/>
</dbReference>
<evidence type="ECO:0000313" key="1">
    <source>
        <dbReference type="EMBL" id="MBA8917093.1"/>
    </source>
</evidence>
<keyword evidence="2" id="KW-1185">Reference proteome</keyword>
<organism evidence="1 2">
    <name type="scientific">Bacillus aerius</name>
    <dbReference type="NCBI Taxonomy" id="293388"/>
    <lineage>
        <taxon>Bacteria</taxon>
        <taxon>Bacillati</taxon>
        <taxon>Bacillota</taxon>
        <taxon>Bacilli</taxon>
        <taxon>Bacillales</taxon>
        <taxon>Bacillaceae</taxon>
        <taxon>Bacillus</taxon>
    </lineage>
</organism>
<accession>A0ABR6AYY8</accession>
<evidence type="ECO:0000313" key="2">
    <source>
        <dbReference type="Proteomes" id="UP000517315"/>
    </source>
</evidence>
<proteinExistence type="predicted"/>
<evidence type="ECO:0008006" key="3">
    <source>
        <dbReference type="Google" id="ProtNLM"/>
    </source>
</evidence>
<dbReference type="Gene3D" id="3.40.960.10">
    <property type="entry name" value="VSR Endonuclease"/>
    <property type="match status" value="1"/>
</dbReference>
<gene>
    <name evidence="1" type="ORF">HNP39_000805</name>
</gene>
<reference evidence="1 2" key="1">
    <citation type="submission" date="2020-08" db="EMBL/GenBank/DDBJ databases">
        <title>Functional genomics of gut bacteria from endangered species of beetles.</title>
        <authorList>
            <person name="Carlos-Shanley C."/>
        </authorList>
    </citation>
    <scope>NUCLEOTIDE SEQUENCE [LARGE SCALE GENOMIC DNA]</scope>
    <source>
        <strain evidence="1 2">S00152</strain>
    </source>
</reference>